<accession>A0AAW8YPP3</accession>
<protein>
    <submittedName>
        <fullName evidence="9">Acyltransferase family protein</fullName>
    </submittedName>
</protein>
<feature type="transmembrane region" description="Helical" evidence="7">
    <location>
        <begin position="309"/>
        <end position="332"/>
    </location>
</feature>
<feature type="transmembrane region" description="Helical" evidence="7">
    <location>
        <begin position="12"/>
        <end position="29"/>
    </location>
</feature>
<comment type="subcellular location">
    <subcellularLocation>
        <location evidence="1">Cell membrane</location>
        <topology evidence="1">Multi-pass membrane protein</topology>
    </subcellularLocation>
</comment>
<keyword evidence="3" id="KW-1003">Cell membrane</keyword>
<reference evidence="9" key="1">
    <citation type="journal article" date="2023" name="PeerJ">
        <title>Selection and evaluation of lactic acid bacteria from chicken feces in Thailand as potential probiotics.</title>
        <authorList>
            <person name="Khurajog B."/>
            <person name="Disastra Y."/>
            <person name="Lawwyne L.D."/>
            <person name="Sirichokchatchawan W."/>
            <person name="Niyomtham W."/>
            <person name="Yindee J."/>
            <person name="Hampson D.J."/>
            <person name="Prapasarakul N."/>
        </authorList>
    </citation>
    <scope>NUCLEOTIDE SEQUENCE</scope>
    <source>
        <strain evidence="9">BF14</strain>
    </source>
</reference>
<feature type="transmembrane region" description="Helical" evidence="7">
    <location>
        <begin position="80"/>
        <end position="105"/>
    </location>
</feature>
<comment type="similarity">
    <text evidence="2">Belongs to the acyltransferase 3 family.</text>
</comment>
<dbReference type="GO" id="GO:0005886">
    <property type="term" value="C:plasma membrane"/>
    <property type="evidence" value="ECO:0007669"/>
    <property type="project" value="UniProtKB-SubCell"/>
</dbReference>
<keyword evidence="5 7" id="KW-1133">Transmembrane helix</keyword>
<dbReference type="PANTHER" id="PTHR40074:SF2">
    <property type="entry name" value="O-ACETYLTRANSFERASE WECH"/>
    <property type="match status" value="1"/>
</dbReference>
<dbReference type="EMBL" id="JAWJAX010000016">
    <property type="protein sequence ID" value="MDV2912147.1"/>
    <property type="molecule type" value="Genomic_DNA"/>
</dbReference>
<keyword evidence="6 7" id="KW-0472">Membrane</keyword>
<evidence type="ECO:0000256" key="2">
    <source>
        <dbReference type="ARBA" id="ARBA00007400"/>
    </source>
</evidence>
<evidence type="ECO:0000256" key="5">
    <source>
        <dbReference type="ARBA" id="ARBA00022989"/>
    </source>
</evidence>
<comment type="caution">
    <text evidence="9">The sequence shown here is derived from an EMBL/GenBank/DDBJ whole genome shotgun (WGS) entry which is preliminary data.</text>
</comment>
<feature type="transmembrane region" description="Helical" evidence="7">
    <location>
        <begin position="255"/>
        <end position="273"/>
    </location>
</feature>
<dbReference type="RefSeq" id="WP_317052493.1">
    <property type="nucleotide sequence ID" value="NZ_CP140878.1"/>
</dbReference>
<feature type="transmembrane region" description="Helical" evidence="7">
    <location>
        <begin position="152"/>
        <end position="170"/>
    </location>
</feature>
<feature type="domain" description="Acyltransferase 3" evidence="8">
    <location>
        <begin position="9"/>
        <end position="330"/>
    </location>
</feature>
<evidence type="ECO:0000256" key="1">
    <source>
        <dbReference type="ARBA" id="ARBA00004651"/>
    </source>
</evidence>
<dbReference type="Pfam" id="PF01757">
    <property type="entry name" value="Acyl_transf_3"/>
    <property type="match status" value="1"/>
</dbReference>
<name>A0AAW8YPP3_PEDAC</name>
<dbReference type="InterPro" id="IPR002656">
    <property type="entry name" value="Acyl_transf_3_dom"/>
</dbReference>
<evidence type="ECO:0000256" key="4">
    <source>
        <dbReference type="ARBA" id="ARBA00022692"/>
    </source>
</evidence>
<feature type="transmembrane region" description="Helical" evidence="7">
    <location>
        <begin position="221"/>
        <end position="243"/>
    </location>
</feature>
<feature type="transmembrane region" description="Helical" evidence="7">
    <location>
        <begin position="49"/>
        <end position="68"/>
    </location>
</feature>
<dbReference type="AlphaFoldDB" id="A0AAW8YPP3"/>
<evidence type="ECO:0000313" key="9">
    <source>
        <dbReference type="EMBL" id="MDV2912147.1"/>
    </source>
</evidence>
<reference evidence="9" key="2">
    <citation type="submission" date="2023-10" db="EMBL/GenBank/DDBJ databases">
        <authorList>
            <person name="Khurajog B."/>
        </authorList>
    </citation>
    <scope>NUCLEOTIDE SEQUENCE</scope>
    <source>
        <strain evidence="9">BF14</strain>
    </source>
</reference>
<organism evidence="9 10">
    <name type="scientific">Pediococcus acidilactici</name>
    <dbReference type="NCBI Taxonomy" id="1254"/>
    <lineage>
        <taxon>Bacteria</taxon>
        <taxon>Bacillati</taxon>
        <taxon>Bacillota</taxon>
        <taxon>Bacilli</taxon>
        <taxon>Lactobacillales</taxon>
        <taxon>Lactobacillaceae</taxon>
        <taxon>Pediococcus</taxon>
        <taxon>Pediococcus acidilactici group</taxon>
    </lineage>
</organism>
<evidence type="ECO:0000313" key="10">
    <source>
        <dbReference type="Proteomes" id="UP001280415"/>
    </source>
</evidence>
<evidence type="ECO:0000256" key="7">
    <source>
        <dbReference type="SAM" id="Phobius"/>
    </source>
</evidence>
<dbReference type="PANTHER" id="PTHR40074">
    <property type="entry name" value="O-ACETYLTRANSFERASE WECH"/>
    <property type="match status" value="1"/>
</dbReference>
<proteinExistence type="inferred from homology"/>
<gene>
    <name evidence="9" type="ORF">R0H03_09925</name>
</gene>
<sequence length="345" mass="40117">MSNSRKRIIGVDLVKVFACFSVILLHTSMPFFYSNQTFKIGNFSIISEILYYAGTAAVPLFFMANGFFLINRSKMSYRYIYTKIGLILVPVFGWNAILYLTKFLLGKNQENYLIIVGKSFLQRGFFFQFWFLGALIIMLLFVPVFNSIIKRSIKLFSVIMLLCLLISWGFDLYNHFSGQMPIQKSVIQTFRLWTWSSYYMAGGLIGFYYRRDGFSKLKKWIGYVLGITSVLMLIYSILNVRLVNTPFAEYNYDNILIFLWINFMFLCCLFIPRFSTTQTKIIESISKYSFGIYIVHVIVLKIFEKLLGTSGIFINLVTIIGVFIGSWIITYVMAKIPYLNKLVVF</sequence>
<dbReference type="Proteomes" id="UP001280415">
    <property type="component" value="Unassembled WGS sequence"/>
</dbReference>
<keyword evidence="9" id="KW-0012">Acyltransferase</keyword>
<evidence type="ECO:0000256" key="3">
    <source>
        <dbReference type="ARBA" id="ARBA00022475"/>
    </source>
</evidence>
<dbReference type="GO" id="GO:0016413">
    <property type="term" value="F:O-acetyltransferase activity"/>
    <property type="evidence" value="ECO:0007669"/>
    <property type="project" value="TreeGrafter"/>
</dbReference>
<feature type="transmembrane region" description="Helical" evidence="7">
    <location>
        <begin position="285"/>
        <end position="303"/>
    </location>
</feature>
<feature type="transmembrane region" description="Helical" evidence="7">
    <location>
        <begin position="125"/>
        <end position="145"/>
    </location>
</feature>
<feature type="transmembrane region" description="Helical" evidence="7">
    <location>
        <begin position="190"/>
        <end position="209"/>
    </location>
</feature>
<evidence type="ECO:0000259" key="8">
    <source>
        <dbReference type="Pfam" id="PF01757"/>
    </source>
</evidence>
<evidence type="ECO:0000256" key="6">
    <source>
        <dbReference type="ARBA" id="ARBA00023136"/>
    </source>
</evidence>
<keyword evidence="9" id="KW-0808">Transferase</keyword>
<keyword evidence="4 7" id="KW-0812">Transmembrane</keyword>
<dbReference type="GO" id="GO:0009246">
    <property type="term" value="P:enterobacterial common antigen biosynthetic process"/>
    <property type="evidence" value="ECO:0007669"/>
    <property type="project" value="TreeGrafter"/>
</dbReference>